<evidence type="ECO:0000256" key="10">
    <source>
        <dbReference type="ARBA" id="ARBA00032837"/>
    </source>
</evidence>
<dbReference type="EC" id="4.2.1.24" evidence="4"/>
<keyword evidence="8" id="KW-0627">Porphyrin biosynthesis</keyword>
<evidence type="ECO:0000256" key="9">
    <source>
        <dbReference type="ARBA" id="ARBA00025628"/>
    </source>
</evidence>
<sequence>MLNSAPPRFMASAAGAYLAAPPLSPEDLTMVLLVRQDKDSADTPMPTVTVGEIPGVVRELAAVGIHSVKIFAGARRRDRLASGALKKDSLMVRAIGAAKEPLGSATTVLTETCLCGYTDSGNCYVTNGSGMIAERRSVEAIAAQAAVQAAAGADIVGPAAMLPGCTEAVRSALDEDGHGGVGIMPHLIFSSSLYQGFRSTMHAEPRDGRPHQISPFQPSAALASALQMTREGADVVLLEPALASADLVPALTGAGIKVAPFSVSGEYLSLTRVQADGTRDCTALVEVYQMLKRSGAVRIITYAARDIARVLHRC</sequence>
<evidence type="ECO:0000256" key="7">
    <source>
        <dbReference type="ARBA" id="ARBA00023239"/>
    </source>
</evidence>
<dbReference type="InterPro" id="IPR013785">
    <property type="entry name" value="Aldolase_TIM"/>
</dbReference>
<accession>A0ABV6VNX3</accession>
<reference evidence="13 14" key="1">
    <citation type="submission" date="2024-09" db="EMBL/GenBank/DDBJ databases">
        <authorList>
            <person name="Lee S.D."/>
        </authorList>
    </citation>
    <scope>NUCLEOTIDE SEQUENCE [LARGE SCALE GENOMIC DNA]</scope>
    <source>
        <strain evidence="13 14">N8-3</strain>
    </source>
</reference>
<proteinExistence type="inferred from homology"/>
<evidence type="ECO:0000313" key="14">
    <source>
        <dbReference type="Proteomes" id="UP001592531"/>
    </source>
</evidence>
<evidence type="ECO:0000256" key="4">
    <source>
        <dbReference type="ARBA" id="ARBA00012053"/>
    </source>
</evidence>
<evidence type="ECO:0000256" key="2">
    <source>
        <dbReference type="ARBA" id="ARBA00008055"/>
    </source>
</evidence>
<keyword evidence="6" id="KW-0350">Heme biosynthesis</keyword>
<dbReference type="RefSeq" id="WP_380531125.1">
    <property type="nucleotide sequence ID" value="NZ_JBHFAB010000001.1"/>
</dbReference>
<dbReference type="PANTHER" id="PTHR11458:SF0">
    <property type="entry name" value="DELTA-AMINOLEVULINIC ACID DEHYDRATASE"/>
    <property type="match status" value="1"/>
</dbReference>
<evidence type="ECO:0000256" key="12">
    <source>
        <dbReference type="RuleBase" id="RU004161"/>
    </source>
</evidence>
<comment type="subunit">
    <text evidence="3">Homooctamer.</text>
</comment>
<dbReference type="SMART" id="SM01004">
    <property type="entry name" value="ALAD"/>
    <property type="match status" value="1"/>
</dbReference>
<evidence type="ECO:0000256" key="3">
    <source>
        <dbReference type="ARBA" id="ARBA00011823"/>
    </source>
</evidence>
<comment type="catalytic activity">
    <reaction evidence="11">
        <text>2 5-aminolevulinate = porphobilinogen + 2 H2O + H(+)</text>
        <dbReference type="Rhea" id="RHEA:24064"/>
        <dbReference type="ChEBI" id="CHEBI:15377"/>
        <dbReference type="ChEBI" id="CHEBI:15378"/>
        <dbReference type="ChEBI" id="CHEBI:58126"/>
        <dbReference type="ChEBI" id="CHEBI:356416"/>
        <dbReference type="EC" id="4.2.1.24"/>
    </reaction>
</comment>
<dbReference type="SUPFAM" id="SSF51569">
    <property type="entry name" value="Aldolase"/>
    <property type="match status" value="1"/>
</dbReference>
<evidence type="ECO:0000256" key="5">
    <source>
        <dbReference type="ARBA" id="ARBA00020771"/>
    </source>
</evidence>
<evidence type="ECO:0000256" key="6">
    <source>
        <dbReference type="ARBA" id="ARBA00023133"/>
    </source>
</evidence>
<organism evidence="13 14">
    <name type="scientific">Streptacidiphilus cavernicola</name>
    <dbReference type="NCBI Taxonomy" id="3342716"/>
    <lineage>
        <taxon>Bacteria</taxon>
        <taxon>Bacillati</taxon>
        <taxon>Actinomycetota</taxon>
        <taxon>Actinomycetes</taxon>
        <taxon>Kitasatosporales</taxon>
        <taxon>Streptomycetaceae</taxon>
        <taxon>Streptacidiphilus</taxon>
    </lineage>
</organism>
<comment type="similarity">
    <text evidence="2 12">Belongs to the ALAD family.</text>
</comment>
<keyword evidence="14" id="KW-1185">Reference proteome</keyword>
<name>A0ABV6VNX3_9ACTN</name>
<gene>
    <name evidence="13" type="ORF">ACEZDE_02080</name>
</gene>
<dbReference type="InterPro" id="IPR001731">
    <property type="entry name" value="ALAD"/>
</dbReference>
<dbReference type="Proteomes" id="UP001592531">
    <property type="component" value="Unassembled WGS sequence"/>
</dbReference>
<dbReference type="PRINTS" id="PR00144">
    <property type="entry name" value="DALDHYDRTASE"/>
</dbReference>
<comment type="pathway">
    <text evidence="1">Porphyrin-containing compound metabolism; protoporphyrin-IX biosynthesis; coproporphyrinogen-III from 5-aminolevulinate: step 1/4.</text>
</comment>
<comment type="function">
    <text evidence="9">Catalyzes an early step in the biosynthesis of tetrapyrroles. Binds two molecules of 5-aminolevulinate per subunit, each at a distinct site, and catalyzes their condensation to form porphobilinogen.</text>
</comment>
<dbReference type="Pfam" id="PF00490">
    <property type="entry name" value="ALAD"/>
    <property type="match status" value="1"/>
</dbReference>
<dbReference type="Gene3D" id="3.20.20.70">
    <property type="entry name" value="Aldolase class I"/>
    <property type="match status" value="1"/>
</dbReference>
<evidence type="ECO:0000256" key="11">
    <source>
        <dbReference type="ARBA" id="ARBA00047651"/>
    </source>
</evidence>
<dbReference type="EMBL" id="JBHFAB010000001">
    <property type="protein sequence ID" value="MFC1415440.1"/>
    <property type="molecule type" value="Genomic_DNA"/>
</dbReference>
<protein>
    <recommendedName>
        <fullName evidence="5">Delta-aminolevulinic acid dehydratase</fullName>
        <ecNumber evidence="4">4.2.1.24</ecNumber>
    </recommendedName>
    <alternativeName>
        <fullName evidence="10">Porphobilinogen synthase</fullName>
    </alternativeName>
</protein>
<evidence type="ECO:0000256" key="8">
    <source>
        <dbReference type="ARBA" id="ARBA00023244"/>
    </source>
</evidence>
<evidence type="ECO:0000256" key="1">
    <source>
        <dbReference type="ARBA" id="ARBA00004694"/>
    </source>
</evidence>
<comment type="caution">
    <text evidence="13">The sequence shown here is derived from an EMBL/GenBank/DDBJ whole genome shotgun (WGS) entry which is preliminary data.</text>
</comment>
<keyword evidence="7" id="KW-0456">Lyase</keyword>
<dbReference type="PANTHER" id="PTHR11458">
    <property type="entry name" value="DELTA-AMINOLEVULINIC ACID DEHYDRATASE"/>
    <property type="match status" value="1"/>
</dbReference>
<evidence type="ECO:0000313" key="13">
    <source>
        <dbReference type="EMBL" id="MFC1415440.1"/>
    </source>
</evidence>